<feature type="signal peptide" evidence="1">
    <location>
        <begin position="1"/>
        <end position="19"/>
    </location>
</feature>
<evidence type="ECO:0000256" key="1">
    <source>
        <dbReference type="SAM" id="SignalP"/>
    </source>
</evidence>
<reference evidence="2 3" key="1">
    <citation type="submission" date="2019-02" db="EMBL/GenBank/DDBJ databases">
        <title>Bacterial novel species Mucilaginibacter sp. 17JY9-4 isolated from soil.</title>
        <authorList>
            <person name="Jung H.-Y."/>
        </authorList>
    </citation>
    <scope>NUCLEOTIDE SEQUENCE [LARGE SCALE GENOMIC DNA]</scope>
    <source>
        <strain evidence="2 3">17JY9-4</strain>
    </source>
</reference>
<name>A0A4Q5LN00_9SPHI</name>
<keyword evidence="3" id="KW-1185">Reference proteome</keyword>
<proteinExistence type="predicted"/>
<evidence type="ECO:0000313" key="2">
    <source>
        <dbReference type="EMBL" id="RYU90703.1"/>
    </source>
</evidence>
<evidence type="ECO:0000313" key="3">
    <source>
        <dbReference type="Proteomes" id="UP000293331"/>
    </source>
</evidence>
<dbReference type="Proteomes" id="UP000293331">
    <property type="component" value="Unassembled WGS sequence"/>
</dbReference>
<comment type="caution">
    <text evidence="2">The sequence shown here is derived from an EMBL/GenBank/DDBJ whole genome shotgun (WGS) entry which is preliminary data.</text>
</comment>
<organism evidence="2 3">
    <name type="scientific">Mucilaginibacter terrigena</name>
    <dbReference type="NCBI Taxonomy" id="2492395"/>
    <lineage>
        <taxon>Bacteria</taxon>
        <taxon>Pseudomonadati</taxon>
        <taxon>Bacteroidota</taxon>
        <taxon>Sphingobacteriia</taxon>
        <taxon>Sphingobacteriales</taxon>
        <taxon>Sphingobacteriaceae</taxon>
        <taxon>Mucilaginibacter</taxon>
    </lineage>
</organism>
<feature type="chain" id="PRO_5020868112" evidence="1">
    <location>
        <begin position="20"/>
        <end position="142"/>
    </location>
</feature>
<accession>A0A4Q5LN00</accession>
<dbReference type="EMBL" id="SEWG01000003">
    <property type="protein sequence ID" value="RYU90703.1"/>
    <property type="molecule type" value="Genomic_DNA"/>
</dbReference>
<protein>
    <submittedName>
        <fullName evidence="2">Uncharacterized protein</fullName>
    </submittedName>
</protein>
<keyword evidence="1" id="KW-0732">Signal</keyword>
<gene>
    <name evidence="2" type="ORF">EWM62_08635</name>
</gene>
<dbReference type="RefSeq" id="WP_129876254.1">
    <property type="nucleotide sequence ID" value="NZ_SEWG01000003.1"/>
</dbReference>
<sequence>MKTFLIFVFLLVSAQVSFSQQTYVSKKQIKIGQYENGKINIGQSNSTFLFKSDFNFKSLIGSHYNLVLINPNNEATDHYLTLKAVRFNSDKTEKTYEFSVADGLSYPQSYIQITIGGKDASFDICVTIQNDAGKFLFYCKKI</sequence>
<dbReference type="AlphaFoldDB" id="A0A4Q5LN00"/>